<accession>A0A8H6U3Q8</accession>
<feature type="region of interest" description="Disordered" evidence="1">
    <location>
        <begin position="32"/>
        <end position="51"/>
    </location>
</feature>
<dbReference type="AlphaFoldDB" id="A0A8H6U3Q8"/>
<name>A0A8H6U3Q8_9AGAR</name>
<sequence length="51" mass="5653">MTAKLTPRPPGGPADRHHQIMIAWRPLPPAPDFSAIPTPRKALRFPPSFPD</sequence>
<evidence type="ECO:0000313" key="2">
    <source>
        <dbReference type="EMBL" id="KAF7328317.1"/>
    </source>
</evidence>
<dbReference type="EMBL" id="JACAZI010000036">
    <property type="protein sequence ID" value="KAF7328317.1"/>
    <property type="molecule type" value="Genomic_DNA"/>
</dbReference>
<dbReference type="Proteomes" id="UP000620124">
    <property type="component" value="Unassembled WGS sequence"/>
</dbReference>
<protein>
    <submittedName>
        <fullName evidence="2">Uncharacterized protein</fullName>
    </submittedName>
</protein>
<proteinExistence type="predicted"/>
<comment type="caution">
    <text evidence="2">The sequence shown here is derived from an EMBL/GenBank/DDBJ whole genome shotgun (WGS) entry which is preliminary data.</text>
</comment>
<evidence type="ECO:0000256" key="1">
    <source>
        <dbReference type="SAM" id="MobiDB-lite"/>
    </source>
</evidence>
<gene>
    <name evidence="2" type="ORF">MVEN_02547100</name>
</gene>
<keyword evidence="3" id="KW-1185">Reference proteome</keyword>
<reference evidence="2" key="1">
    <citation type="submission" date="2020-05" db="EMBL/GenBank/DDBJ databases">
        <title>Mycena genomes resolve the evolution of fungal bioluminescence.</title>
        <authorList>
            <person name="Tsai I.J."/>
        </authorList>
    </citation>
    <scope>NUCLEOTIDE SEQUENCE</scope>
    <source>
        <strain evidence="2">CCC161011</strain>
    </source>
</reference>
<organism evidence="2 3">
    <name type="scientific">Mycena venus</name>
    <dbReference type="NCBI Taxonomy" id="2733690"/>
    <lineage>
        <taxon>Eukaryota</taxon>
        <taxon>Fungi</taxon>
        <taxon>Dikarya</taxon>
        <taxon>Basidiomycota</taxon>
        <taxon>Agaricomycotina</taxon>
        <taxon>Agaricomycetes</taxon>
        <taxon>Agaricomycetidae</taxon>
        <taxon>Agaricales</taxon>
        <taxon>Marasmiineae</taxon>
        <taxon>Mycenaceae</taxon>
        <taxon>Mycena</taxon>
    </lineage>
</organism>
<evidence type="ECO:0000313" key="3">
    <source>
        <dbReference type="Proteomes" id="UP000620124"/>
    </source>
</evidence>